<name>A0A517MJ65_9BACT</name>
<evidence type="ECO:0000313" key="1">
    <source>
        <dbReference type="EMBL" id="QDS94894.1"/>
    </source>
</evidence>
<organism evidence="1 2">
    <name type="scientific">Roseimaritima multifibrata</name>
    <dbReference type="NCBI Taxonomy" id="1930274"/>
    <lineage>
        <taxon>Bacteria</taxon>
        <taxon>Pseudomonadati</taxon>
        <taxon>Planctomycetota</taxon>
        <taxon>Planctomycetia</taxon>
        <taxon>Pirellulales</taxon>
        <taxon>Pirellulaceae</taxon>
        <taxon>Roseimaritima</taxon>
    </lineage>
</organism>
<gene>
    <name evidence="1" type="ORF">FF011L_36760</name>
</gene>
<evidence type="ECO:0000313" key="2">
    <source>
        <dbReference type="Proteomes" id="UP000320672"/>
    </source>
</evidence>
<sequence length="88" mass="10079">MAGKSRRFTASSEVREEYNTLHEFLSRAIAPFTLWAHECEDGIDWVDSESFRMAERLAGEIHHGDFDLKQYPKPLVQPGNLTADRDSP</sequence>
<reference evidence="1 2" key="1">
    <citation type="submission" date="2019-02" db="EMBL/GenBank/DDBJ databases">
        <title>Deep-cultivation of Planctomycetes and their phenomic and genomic characterization uncovers novel biology.</title>
        <authorList>
            <person name="Wiegand S."/>
            <person name="Jogler M."/>
            <person name="Boedeker C."/>
            <person name="Pinto D."/>
            <person name="Vollmers J."/>
            <person name="Rivas-Marin E."/>
            <person name="Kohn T."/>
            <person name="Peeters S.H."/>
            <person name="Heuer A."/>
            <person name="Rast P."/>
            <person name="Oberbeckmann S."/>
            <person name="Bunk B."/>
            <person name="Jeske O."/>
            <person name="Meyerdierks A."/>
            <person name="Storesund J.E."/>
            <person name="Kallscheuer N."/>
            <person name="Luecker S."/>
            <person name="Lage O.M."/>
            <person name="Pohl T."/>
            <person name="Merkel B.J."/>
            <person name="Hornburger P."/>
            <person name="Mueller R.-W."/>
            <person name="Bruemmer F."/>
            <person name="Labrenz M."/>
            <person name="Spormann A.M."/>
            <person name="Op den Camp H."/>
            <person name="Overmann J."/>
            <person name="Amann R."/>
            <person name="Jetten M.S.M."/>
            <person name="Mascher T."/>
            <person name="Medema M.H."/>
            <person name="Devos D.P."/>
            <person name="Kaster A.-K."/>
            <person name="Ovreas L."/>
            <person name="Rohde M."/>
            <person name="Galperin M.Y."/>
            <person name="Jogler C."/>
        </authorList>
    </citation>
    <scope>NUCLEOTIDE SEQUENCE [LARGE SCALE GENOMIC DNA]</scope>
    <source>
        <strain evidence="1 2">FF011L</strain>
    </source>
</reference>
<accession>A0A517MJ65</accession>
<dbReference type="EMBL" id="CP036262">
    <property type="protein sequence ID" value="QDS94894.1"/>
    <property type="molecule type" value="Genomic_DNA"/>
</dbReference>
<dbReference type="KEGG" id="rml:FF011L_36760"/>
<dbReference type="Proteomes" id="UP000320672">
    <property type="component" value="Chromosome"/>
</dbReference>
<protein>
    <submittedName>
        <fullName evidence="1">Uncharacterized protein</fullName>
    </submittedName>
</protein>
<dbReference type="AlphaFoldDB" id="A0A517MJ65"/>
<proteinExistence type="predicted"/>
<keyword evidence="2" id="KW-1185">Reference proteome</keyword>